<dbReference type="InterPro" id="IPR000182">
    <property type="entry name" value="GNAT_dom"/>
</dbReference>
<dbReference type="Gene3D" id="3.40.630.30">
    <property type="match status" value="1"/>
</dbReference>
<reference evidence="3" key="1">
    <citation type="submission" date="2009-12" db="EMBL/GenBank/DDBJ databases">
        <title>Sequence of Clostridiales genomosp. BVAB3 str. UPII9-5.</title>
        <authorList>
            <person name="Madupu R."/>
            <person name="Durkin A.S."/>
            <person name="Torralba M."/>
            <person name="Methe B."/>
            <person name="Sutton G.G."/>
            <person name="Strausberg R.L."/>
            <person name="Nelson K.E."/>
        </authorList>
    </citation>
    <scope>NUCLEOTIDE SEQUENCE [LARGE SCALE GENOMIC DNA]</scope>
    <source>
        <strain evidence="3">UPII9-5</strain>
    </source>
</reference>
<dbReference type="PANTHER" id="PTHR43415:SF3">
    <property type="entry name" value="GNAT-FAMILY ACETYLTRANSFERASE"/>
    <property type="match status" value="1"/>
</dbReference>
<dbReference type="PANTHER" id="PTHR43415">
    <property type="entry name" value="SPERMIDINE N(1)-ACETYLTRANSFERASE"/>
    <property type="match status" value="1"/>
</dbReference>
<dbReference type="InterPro" id="IPR016181">
    <property type="entry name" value="Acyl_CoA_acyltransferase"/>
</dbReference>
<dbReference type="SUPFAM" id="SSF55729">
    <property type="entry name" value="Acyl-CoA N-acyltransferases (Nat)"/>
    <property type="match status" value="1"/>
</dbReference>
<keyword evidence="3" id="KW-1185">Reference proteome</keyword>
<dbReference type="STRING" id="699246.HMPREF0868_0126"/>
<evidence type="ECO:0000259" key="1">
    <source>
        <dbReference type="PROSITE" id="PS51186"/>
    </source>
</evidence>
<dbReference type="eggNOG" id="COG1670">
    <property type="taxonomic scope" value="Bacteria"/>
</dbReference>
<proteinExistence type="predicted"/>
<evidence type="ECO:0000313" key="3">
    <source>
        <dbReference type="Proteomes" id="UP000008234"/>
    </source>
</evidence>
<accession>D3QZW8</accession>
<dbReference type="KEGG" id="clo:HMPREF0868_0126"/>
<dbReference type="EMBL" id="CP001850">
    <property type="protein sequence ID" value="ADC90529.1"/>
    <property type="molecule type" value="Genomic_DNA"/>
</dbReference>
<dbReference type="PROSITE" id="PS51186">
    <property type="entry name" value="GNAT"/>
    <property type="match status" value="1"/>
</dbReference>
<protein>
    <submittedName>
        <fullName evidence="2">Acetyltransferase, GNAT family</fullName>
    </submittedName>
</protein>
<organism evidence="2 3">
    <name type="scientific">Mageeibacillus indolicus (strain UPII9-5)</name>
    <name type="common">Clostridiales genomosp. BVAB3 (strain UPII9-5)</name>
    <dbReference type="NCBI Taxonomy" id="699246"/>
    <lineage>
        <taxon>Bacteria</taxon>
        <taxon>Bacillati</taxon>
        <taxon>Bacillota</taxon>
        <taxon>Clostridia</taxon>
        <taxon>Eubacteriales</taxon>
        <taxon>Oscillospiraceae</taxon>
        <taxon>Mageeibacillus</taxon>
    </lineage>
</organism>
<dbReference type="HOGENOM" id="CLU_013985_3_2_9"/>
<evidence type="ECO:0000313" key="2">
    <source>
        <dbReference type="EMBL" id="ADC90529.1"/>
    </source>
</evidence>
<sequence length="227" mass="26812">MWLAVGDVRGIAKAEKEEKTWRMRLLMDLRDESMIVLNQNLSGQKIGLQGHMKHEEIRGKKIILRRQREEDAPFFAYWFNQPQVMFQCGFEKTTDEEEEKRTINVSHKSEDSVWFTITDLDGNIIGETGLLRMFPAWHQTDLTIIIPDPEMQHKGYGSEAIRIMLDMAFHEYEMHRVSIGVVGLNTDALEFYKKIGFKQEGILEEAYYYNDEYSDFIMMRILSQEWK</sequence>
<dbReference type="AlphaFoldDB" id="D3QZW8"/>
<feature type="domain" description="N-acetyltransferase" evidence="1">
    <location>
        <begin position="62"/>
        <end position="220"/>
    </location>
</feature>
<gene>
    <name evidence="2" type="ordered locus">HMPREF0868_0126</name>
</gene>
<dbReference type="Proteomes" id="UP000008234">
    <property type="component" value="Chromosome"/>
</dbReference>
<name>D3QZW8_MAGIU</name>
<keyword evidence="2" id="KW-0808">Transferase</keyword>
<dbReference type="Pfam" id="PF13302">
    <property type="entry name" value="Acetyltransf_3"/>
    <property type="match status" value="1"/>
</dbReference>
<dbReference type="GO" id="GO:0016747">
    <property type="term" value="F:acyltransferase activity, transferring groups other than amino-acyl groups"/>
    <property type="evidence" value="ECO:0007669"/>
    <property type="project" value="InterPro"/>
</dbReference>